<feature type="transmembrane region" description="Helical" evidence="9">
    <location>
        <begin position="134"/>
        <end position="158"/>
    </location>
</feature>
<keyword evidence="12" id="KW-1185">Reference proteome</keyword>
<dbReference type="Pfam" id="PF04290">
    <property type="entry name" value="DctQ"/>
    <property type="match status" value="1"/>
</dbReference>
<evidence type="ECO:0000256" key="7">
    <source>
        <dbReference type="ARBA" id="ARBA00023136"/>
    </source>
</evidence>
<organism evidence="11 12">
    <name type="scientific">Oceanisphaera sediminis</name>
    <dbReference type="NCBI Taxonomy" id="981381"/>
    <lineage>
        <taxon>Bacteria</taxon>
        <taxon>Pseudomonadati</taxon>
        <taxon>Pseudomonadota</taxon>
        <taxon>Gammaproteobacteria</taxon>
        <taxon>Aeromonadales</taxon>
        <taxon>Aeromonadaceae</taxon>
        <taxon>Oceanisphaera</taxon>
    </lineage>
</organism>
<evidence type="ECO:0000256" key="1">
    <source>
        <dbReference type="ARBA" id="ARBA00004429"/>
    </source>
</evidence>
<dbReference type="RefSeq" id="WP_344963600.1">
    <property type="nucleotide sequence ID" value="NZ_BAABDS010000022.1"/>
</dbReference>
<dbReference type="InterPro" id="IPR055348">
    <property type="entry name" value="DctQ"/>
</dbReference>
<feature type="domain" description="Tripartite ATP-independent periplasmic transporters DctQ component" evidence="10">
    <location>
        <begin position="30"/>
        <end position="161"/>
    </location>
</feature>
<keyword evidence="6 9" id="KW-1133">Transmembrane helix</keyword>
<keyword evidence="7 9" id="KW-0472">Membrane</keyword>
<evidence type="ECO:0000256" key="4">
    <source>
        <dbReference type="ARBA" id="ARBA00022519"/>
    </source>
</evidence>
<evidence type="ECO:0000256" key="8">
    <source>
        <dbReference type="ARBA" id="ARBA00038436"/>
    </source>
</evidence>
<gene>
    <name evidence="11" type="ORF">GCM10022421_13310</name>
</gene>
<comment type="subcellular location">
    <subcellularLocation>
        <location evidence="1 9">Cell inner membrane</location>
        <topology evidence="1 9">Multi-pass membrane protein</topology>
    </subcellularLocation>
</comment>
<feature type="transmembrane region" description="Helical" evidence="9">
    <location>
        <begin position="20"/>
        <end position="42"/>
    </location>
</feature>
<evidence type="ECO:0000256" key="5">
    <source>
        <dbReference type="ARBA" id="ARBA00022692"/>
    </source>
</evidence>
<dbReference type="InterPro" id="IPR007387">
    <property type="entry name" value="TRAP_DctQ"/>
</dbReference>
<comment type="function">
    <text evidence="9">Part of the tripartite ATP-independent periplasmic (TRAP) transport system.</text>
</comment>
<dbReference type="Proteomes" id="UP001501479">
    <property type="component" value="Unassembled WGS sequence"/>
</dbReference>
<evidence type="ECO:0000313" key="11">
    <source>
        <dbReference type="EMBL" id="GAA3707716.1"/>
    </source>
</evidence>
<name>A0ABP7DMI2_9GAMM</name>
<proteinExistence type="inferred from homology"/>
<sequence>MLIKYTVDMIDGLNHRLGEALKWGLLLTVFLTAITAILRYMFGIGFPWLSEAAVWMNAMVFTLGSAWVLQQEGHVRVDLFYGRLSEKGKAWINLFGSLVLLYPMLWVIAVKSWPTIYRSWSQLEGSPTINGLPFMYLLKSCIGGFCILLALQGLSMILRSILVIKTPRPRESGEYLSAKVRGDDKEKVKGNFCQKGVNHG</sequence>
<comment type="similarity">
    <text evidence="8 9">Belongs to the TRAP transporter small permease family.</text>
</comment>
<protein>
    <recommendedName>
        <fullName evidence="9">TRAP transporter small permease protein</fullName>
    </recommendedName>
</protein>
<dbReference type="EMBL" id="BAABDS010000022">
    <property type="protein sequence ID" value="GAA3707716.1"/>
    <property type="molecule type" value="Genomic_DNA"/>
</dbReference>
<keyword evidence="5 9" id="KW-0812">Transmembrane</keyword>
<comment type="caution">
    <text evidence="11">The sequence shown here is derived from an EMBL/GenBank/DDBJ whole genome shotgun (WGS) entry which is preliminary data.</text>
</comment>
<keyword evidence="4 9" id="KW-0997">Cell inner membrane</keyword>
<keyword evidence="3" id="KW-1003">Cell membrane</keyword>
<accession>A0ABP7DMI2</accession>
<feature type="transmembrane region" description="Helical" evidence="9">
    <location>
        <begin position="90"/>
        <end position="114"/>
    </location>
</feature>
<reference evidence="12" key="1">
    <citation type="journal article" date="2019" name="Int. J. Syst. Evol. Microbiol.">
        <title>The Global Catalogue of Microorganisms (GCM) 10K type strain sequencing project: providing services to taxonomists for standard genome sequencing and annotation.</title>
        <authorList>
            <consortium name="The Broad Institute Genomics Platform"/>
            <consortium name="The Broad Institute Genome Sequencing Center for Infectious Disease"/>
            <person name="Wu L."/>
            <person name="Ma J."/>
        </authorList>
    </citation>
    <scope>NUCLEOTIDE SEQUENCE [LARGE SCALE GENOMIC DNA]</scope>
    <source>
        <strain evidence="12">JCM 17329</strain>
    </source>
</reference>
<evidence type="ECO:0000256" key="3">
    <source>
        <dbReference type="ARBA" id="ARBA00022475"/>
    </source>
</evidence>
<feature type="transmembrane region" description="Helical" evidence="9">
    <location>
        <begin position="48"/>
        <end position="69"/>
    </location>
</feature>
<evidence type="ECO:0000256" key="9">
    <source>
        <dbReference type="RuleBase" id="RU369079"/>
    </source>
</evidence>
<evidence type="ECO:0000259" key="10">
    <source>
        <dbReference type="Pfam" id="PF04290"/>
    </source>
</evidence>
<evidence type="ECO:0000256" key="6">
    <source>
        <dbReference type="ARBA" id="ARBA00022989"/>
    </source>
</evidence>
<evidence type="ECO:0000256" key="2">
    <source>
        <dbReference type="ARBA" id="ARBA00022448"/>
    </source>
</evidence>
<dbReference type="PANTHER" id="PTHR35011">
    <property type="entry name" value="2,3-DIKETO-L-GULONATE TRAP TRANSPORTER SMALL PERMEASE PROTEIN YIAM"/>
    <property type="match status" value="1"/>
</dbReference>
<evidence type="ECO:0000313" key="12">
    <source>
        <dbReference type="Proteomes" id="UP001501479"/>
    </source>
</evidence>
<keyword evidence="2 9" id="KW-0813">Transport</keyword>
<dbReference type="PANTHER" id="PTHR35011:SF4">
    <property type="entry name" value="SLL1102 PROTEIN"/>
    <property type="match status" value="1"/>
</dbReference>
<comment type="subunit">
    <text evidence="9">The complex comprises the extracytoplasmic solute receptor protein and the two transmembrane proteins.</text>
</comment>